<name>A0A941DJ83_9BURK</name>
<protein>
    <recommendedName>
        <fullName evidence="3">Condensation domain-containing protein</fullName>
    </recommendedName>
</protein>
<keyword evidence="2" id="KW-1185">Reference proteome</keyword>
<dbReference type="RefSeq" id="WP_212685967.1">
    <property type="nucleotide sequence ID" value="NZ_JAGSPN010000001.1"/>
</dbReference>
<evidence type="ECO:0000313" key="1">
    <source>
        <dbReference type="EMBL" id="MBR7780559.1"/>
    </source>
</evidence>
<evidence type="ECO:0000313" key="2">
    <source>
        <dbReference type="Proteomes" id="UP000680067"/>
    </source>
</evidence>
<organism evidence="1 2">
    <name type="scientific">Undibacterium luofuense</name>
    <dbReference type="NCBI Taxonomy" id="2828733"/>
    <lineage>
        <taxon>Bacteria</taxon>
        <taxon>Pseudomonadati</taxon>
        <taxon>Pseudomonadota</taxon>
        <taxon>Betaproteobacteria</taxon>
        <taxon>Burkholderiales</taxon>
        <taxon>Oxalobacteraceae</taxon>
        <taxon>Undibacterium</taxon>
    </lineage>
</organism>
<proteinExistence type="predicted"/>
<sequence length="369" mass="41491">MLSINELDTEIPDLKSPAFRSHLMNQAFSCDPQGKSPFFRLLLLTGKRDNRSCIYLGVSHAIADIQAARQILHRLAEVYHQRMAGDFSEIRATPWMPLKMVLPDWNRPVVRHKRQLLTHLTMPGKLIFAKRTRAGLPAVSTQGLYVADDIDFRHRPLSADLHNHVLTYAKREKLSVNAVFSAALVIWLRSVLPEDTGTHFTMAVNLRGMPCWPEKNGIRSGMVNASLSIPSALSDAELCREISQQTADLKTVQGIQPAMALMENAEGLMRSPLPPSIVYKLMNLAQTSNVLYSNPGRTDGLLELFGETRVLNWCEFGCLVPPYNLMFLTPQLNQRLQLDVVFSRKCFPDIELMFIQPFLQALSGLVLAD</sequence>
<evidence type="ECO:0008006" key="3">
    <source>
        <dbReference type="Google" id="ProtNLM"/>
    </source>
</evidence>
<accession>A0A941DJ83</accession>
<dbReference type="Proteomes" id="UP000680067">
    <property type="component" value="Unassembled WGS sequence"/>
</dbReference>
<dbReference type="AlphaFoldDB" id="A0A941DJ83"/>
<gene>
    <name evidence="1" type="ORF">KDM89_00270</name>
</gene>
<dbReference type="SUPFAM" id="SSF52777">
    <property type="entry name" value="CoA-dependent acyltransferases"/>
    <property type="match status" value="2"/>
</dbReference>
<dbReference type="EMBL" id="JAGSPN010000001">
    <property type="protein sequence ID" value="MBR7780559.1"/>
    <property type="molecule type" value="Genomic_DNA"/>
</dbReference>
<comment type="caution">
    <text evidence="1">The sequence shown here is derived from an EMBL/GenBank/DDBJ whole genome shotgun (WGS) entry which is preliminary data.</text>
</comment>
<reference evidence="1" key="1">
    <citation type="submission" date="2021-04" db="EMBL/GenBank/DDBJ databases">
        <title>novel species isolated from subtropical streams in China.</title>
        <authorList>
            <person name="Lu H."/>
        </authorList>
    </citation>
    <scope>NUCLEOTIDE SEQUENCE</scope>
    <source>
        <strain evidence="1">LFS511W</strain>
    </source>
</reference>